<evidence type="ECO:0000259" key="3">
    <source>
        <dbReference type="SMART" id="SM00460"/>
    </source>
</evidence>
<evidence type="ECO:0000256" key="2">
    <source>
        <dbReference type="SAM" id="Phobius"/>
    </source>
</evidence>
<dbReference type="GO" id="GO:0006508">
    <property type="term" value="P:proteolysis"/>
    <property type="evidence" value="ECO:0007669"/>
    <property type="project" value="UniProtKB-KW"/>
</dbReference>
<dbReference type="EMBL" id="JACHNU010000004">
    <property type="protein sequence ID" value="MBB4663397.1"/>
    <property type="molecule type" value="Genomic_DNA"/>
</dbReference>
<keyword evidence="2" id="KW-1133">Transmembrane helix</keyword>
<feature type="transmembrane region" description="Helical" evidence="2">
    <location>
        <begin position="94"/>
        <end position="115"/>
    </location>
</feature>
<feature type="transmembrane region" description="Helical" evidence="2">
    <location>
        <begin position="193"/>
        <end position="211"/>
    </location>
</feature>
<feature type="transmembrane region" description="Helical" evidence="2">
    <location>
        <begin position="217"/>
        <end position="234"/>
    </location>
</feature>
<dbReference type="AlphaFoldDB" id="A0A840IEH2"/>
<dbReference type="SUPFAM" id="SSF54001">
    <property type="entry name" value="Cysteine proteinases"/>
    <property type="match status" value="1"/>
</dbReference>
<keyword evidence="4" id="KW-0378">Hydrolase</keyword>
<evidence type="ECO:0000313" key="5">
    <source>
        <dbReference type="Proteomes" id="UP000585272"/>
    </source>
</evidence>
<dbReference type="Pfam" id="PF01841">
    <property type="entry name" value="Transglut_core"/>
    <property type="match status" value="1"/>
</dbReference>
<feature type="transmembrane region" description="Helical" evidence="2">
    <location>
        <begin position="246"/>
        <end position="263"/>
    </location>
</feature>
<feature type="compositionally biased region" description="Low complexity" evidence="1">
    <location>
        <begin position="634"/>
        <end position="649"/>
    </location>
</feature>
<proteinExistence type="predicted"/>
<keyword evidence="2" id="KW-0472">Membrane</keyword>
<keyword evidence="5" id="KW-1185">Reference proteome</keyword>
<evidence type="ECO:0000256" key="1">
    <source>
        <dbReference type="SAM" id="MobiDB-lite"/>
    </source>
</evidence>
<feature type="compositionally biased region" description="Polar residues" evidence="1">
    <location>
        <begin position="604"/>
        <end position="618"/>
    </location>
</feature>
<feature type="compositionally biased region" description="Pro residues" evidence="1">
    <location>
        <begin position="1"/>
        <end position="24"/>
    </location>
</feature>
<gene>
    <name evidence="4" type="ORF">BDZ31_002992</name>
</gene>
<feature type="transmembrane region" description="Helical" evidence="2">
    <location>
        <begin position="67"/>
        <end position="87"/>
    </location>
</feature>
<name>A0A840IEH2_9ACTN</name>
<reference evidence="4 5" key="1">
    <citation type="submission" date="2020-08" db="EMBL/GenBank/DDBJ databases">
        <title>Genomic Encyclopedia of Archaeal and Bacterial Type Strains, Phase II (KMG-II): from individual species to whole genera.</title>
        <authorList>
            <person name="Goeker M."/>
        </authorList>
    </citation>
    <scope>NUCLEOTIDE SEQUENCE [LARGE SCALE GENOMIC DNA]</scope>
    <source>
        <strain evidence="4 5">DSM 23288</strain>
    </source>
</reference>
<dbReference type="Proteomes" id="UP000585272">
    <property type="component" value="Unassembled WGS sequence"/>
</dbReference>
<protein>
    <submittedName>
        <fullName evidence="4">Transglutaminase-like putative cysteine protease</fullName>
    </submittedName>
</protein>
<dbReference type="PANTHER" id="PTHR42736">
    <property type="entry name" value="PROTEIN-GLUTAMINE GAMMA-GLUTAMYLTRANSFERASE"/>
    <property type="match status" value="1"/>
</dbReference>
<keyword evidence="4" id="KW-0645">Protease</keyword>
<dbReference type="RefSeq" id="WP_183343130.1">
    <property type="nucleotide sequence ID" value="NZ_JACHNU010000004.1"/>
</dbReference>
<dbReference type="InterPro" id="IPR038765">
    <property type="entry name" value="Papain-like_cys_pep_sf"/>
</dbReference>
<feature type="region of interest" description="Disordered" evidence="1">
    <location>
        <begin position="604"/>
        <end position="649"/>
    </location>
</feature>
<dbReference type="GO" id="GO:0008233">
    <property type="term" value="F:peptidase activity"/>
    <property type="evidence" value="ECO:0007669"/>
    <property type="project" value="UniProtKB-KW"/>
</dbReference>
<dbReference type="SMART" id="SM00460">
    <property type="entry name" value="TGc"/>
    <property type="match status" value="1"/>
</dbReference>
<comment type="caution">
    <text evidence="4">The sequence shown here is derived from an EMBL/GenBank/DDBJ whole genome shotgun (WGS) entry which is preliminary data.</text>
</comment>
<feature type="transmembrane region" description="Helical" evidence="2">
    <location>
        <begin position="150"/>
        <end position="172"/>
    </location>
</feature>
<organism evidence="4 5">
    <name type="scientific">Conexibacter arvalis</name>
    <dbReference type="NCBI Taxonomy" id="912552"/>
    <lineage>
        <taxon>Bacteria</taxon>
        <taxon>Bacillati</taxon>
        <taxon>Actinomycetota</taxon>
        <taxon>Thermoleophilia</taxon>
        <taxon>Solirubrobacterales</taxon>
        <taxon>Conexibacteraceae</taxon>
        <taxon>Conexibacter</taxon>
    </lineage>
</organism>
<evidence type="ECO:0000313" key="4">
    <source>
        <dbReference type="EMBL" id="MBB4663397.1"/>
    </source>
</evidence>
<dbReference type="Pfam" id="PF11992">
    <property type="entry name" value="TgpA_N"/>
    <property type="match status" value="1"/>
</dbReference>
<accession>A0A840IEH2</accession>
<dbReference type="PANTHER" id="PTHR42736:SF1">
    <property type="entry name" value="PROTEIN-GLUTAMINE GAMMA-GLUTAMYLTRANSFERASE"/>
    <property type="match status" value="1"/>
</dbReference>
<feature type="region of interest" description="Disordered" evidence="1">
    <location>
        <begin position="1"/>
        <end position="30"/>
    </location>
</feature>
<keyword evidence="2" id="KW-0812">Transmembrane</keyword>
<dbReference type="Gene3D" id="3.10.620.30">
    <property type="match status" value="1"/>
</dbReference>
<dbReference type="InterPro" id="IPR021878">
    <property type="entry name" value="TgpA_N"/>
</dbReference>
<feature type="domain" description="Transglutaminase-like" evidence="3">
    <location>
        <begin position="531"/>
        <end position="604"/>
    </location>
</feature>
<dbReference type="InterPro" id="IPR052901">
    <property type="entry name" value="Bact_TGase-like"/>
</dbReference>
<sequence length="774" mass="81797">MSATAPPAPSPPATPPTPAPPPPHGDGRRALPLLSPPLARVLTLAALGSWAAIRWGTLVEPGGAGRMLLLLVLALATGLAVAQLSLLPPLLQAPAAVAVVVGWAATSVLAAGAPASGVLDPAHWDDLAAGLQQGIDALPQVLVPYSRAAIWPRIAILLGGALLLALGCVLALSPGRHGTPFRGRAPFGGGLRLRLAAAVPLTTAAVLPTAIMEPAAPVEEGLLLFALLAGFLWLERLPRVQLPGALALVVVAALAGALATGPLDRDEPWVDVQALVEGLDRPQPARFDWSQRYGPLDWPRDGREVLRVRSSERSYWKARNLDGFDGIRWTSLPLPAPAEPDAELPSEVLRQRDWQHSIAVEIGDFATSEVVAAGTTLRFPGAPVNFQAGSSPGTWIANEPLERGDAYTAEVVVPRPRRGELRAAGADYPQAIADRYLTVGLPRREPSGARRLRPGTSAVRVAPFGSSSPPAVRQQLRLSPYAGVDVLARQLGDGAASPYELVQRVLAHLRSDAFTYSEEPPRRQLPLEAFLFRDRLGYCQQFAGAAALLLRLGGVPARVAAGFTGGTPEQRGRATEYVVRDYDAHAWIEVWFPRVGWIEFDPTPTTAPARSRSTSVTGTALPPQRAPARRELPAQPEGGAQTPAAGAAADDGGSFPVGLAAVLGALALAVGLALARLLRPLHGTDALLAELERALRRTGRPPEPHVTLLQLERRLHDAPDAAAYVRAIRLARFGDGEAVVTARQRRALRAELARNLGAAGRLRALLALPPRRGG</sequence>
<dbReference type="InterPro" id="IPR002931">
    <property type="entry name" value="Transglutaminase-like"/>
</dbReference>